<keyword evidence="3" id="KW-0274">FAD</keyword>
<dbReference type="InterPro" id="IPR036188">
    <property type="entry name" value="FAD/NAD-bd_sf"/>
</dbReference>
<dbReference type="GeneID" id="90071193"/>
<dbReference type="RefSeq" id="XP_064850214.1">
    <property type="nucleotide sequence ID" value="XM_064994142.1"/>
</dbReference>
<evidence type="ECO:0000313" key="6">
    <source>
        <dbReference type="Proteomes" id="UP001360560"/>
    </source>
</evidence>
<reference evidence="5 6" key="1">
    <citation type="journal article" date="2023" name="Elife">
        <title>Identification of key yeast species and microbe-microbe interactions impacting larval growth of Drosophila in the wild.</title>
        <authorList>
            <person name="Mure A."/>
            <person name="Sugiura Y."/>
            <person name="Maeda R."/>
            <person name="Honda K."/>
            <person name="Sakurai N."/>
            <person name="Takahashi Y."/>
            <person name="Watada M."/>
            <person name="Katoh T."/>
            <person name="Gotoh A."/>
            <person name="Gotoh Y."/>
            <person name="Taniguchi I."/>
            <person name="Nakamura K."/>
            <person name="Hayashi T."/>
            <person name="Katayama T."/>
            <person name="Uemura T."/>
            <person name="Hattori Y."/>
        </authorList>
    </citation>
    <scope>NUCLEOTIDE SEQUENCE [LARGE SCALE GENOMIC DNA]</scope>
    <source>
        <strain evidence="5 6">SC-9</strain>
    </source>
</reference>
<sequence>MDPLPSIKSIAIIGAGPAGLSAAYEFLHTSRDGEYSGSALPDLPAFEKIVIFEQQDDIGGIWNTKIDHPDSGLPPKQFLASGTYHDADQIHPQNWEQLDSDHQKIIEHADESHPIITTHIDDTLQWSRSAVYDGLFTNVPKPFLRFSMFENDDLQHNDGFESEINPLANYKKLSATLHKFSDTYDLRKLVRFLTQVESISKKDSQWELVLRRYNQTSNKDEWYSEKFDAVLVASGHYSVPFVPFVPGLGEYELAYPDSIIHNKAWRSPEPYRGKNVLFVGGSLSSIDILQYVAPVANKTYISRRNYGTPEKTPAVFPWLDRAAETKGIINKPGISKFDTENKKIEFADGSIVDDIDKVIFSTGYHWHYPFLPKDNNGRQLVSISAGDSKSGSSTSRLEGLYQHIFAIDDPTLAFSGVKISSMKWLAIETSNVAIAGVWSGATKLPSKEIQRKWEEDLVGKTGNNLGFHYSPWNLLKQDFVDQVFPLATKGRKDPLAQWDNDVINEEFDKTSEVLEQTFHKFKNGEFTYQDSI</sequence>
<evidence type="ECO:0000256" key="3">
    <source>
        <dbReference type="ARBA" id="ARBA00022827"/>
    </source>
</evidence>
<name>A0AAV5QEX2_9ASCO</name>
<protein>
    <recommendedName>
        <fullName evidence="7">Flavin-containing monooxygenase</fullName>
    </recommendedName>
</protein>
<gene>
    <name evidence="5" type="ORF">DASC09_005390</name>
</gene>
<evidence type="ECO:0000256" key="1">
    <source>
        <dbReference type="ARBA" id="ARBA00009183"/>
    </source>
</evidence>
<dbReference type="InterPro" id="IPR050346">
    <property type="entry name" value="FMO-like"/>
</dbReference>
<dbReference type="Pfam" id="PF00743">
    <property type="entry name" value="FMO-like"/>
    <property type="match status" value="2"/>
</dbReference>
<dbReference type="GO" id="GO:0050660">
    <property type="term" value="F:flavin adenine dinucleotide binding"/>
    <property type="evidence" value="ECO:0007669"/>
    <property type="project" value="InterPro"/>
</dbReference>
<organism evidence="5 6">
    <name type="scientific">Saccharomycopsis crataegensis</name>
    <dbReference type="NCBI Taxonomy" id="43959"/>
    <lineage>
        <taxon>Eukaryota</taxon>
        <taxon>Fungi</taxon>
        <taxon>Dikarya</taxon>
        <taxon>Ascomycota</taxon>
        <taxon>Saccharomycotina</taxon>
        <taxon>Saccharomycetes</taxon>
        <taxon>Saccharomycopsidaceae</taxon>
        <taxon>Saccharomycopsis</taxon>
    </lineage>
</organism>
<comment type="similarity">
    <text evidence="1">Belongs to the FMO family.</text>
</comment>
<keyword evidence="2" id="KW-0285">Flavoprotein</keyword>
<dbReference type="GO" id="GO:0004499">
    <property type="term" value="F:N,N-dimethylaniline monooxygenase activity"/>
    <property type="evidence" value="ECO:0007669"/>
    <property type="project" value="InterPro"/>
</dbReference>
<dbReference type="Proteomes" id="UP001360560">
    <property type="component" value="Unassembled WGS sequence"/>
</dbReference>
<evidence type="ECO:0000256" key="4">
    <source>
        <dbReference type="ARBA" id="ARBA00023002"/>
    </source>
</evidence>
<dbReference type="InterPro" id="IPR020946">
    <property type="entry name" value="Flavin_mOase-like"/>
</dbReference>
<dbReference type="GO" id="GO:0050661">
    <property type="term" value="F:NADP binding"/>
    <property type="evidence" value="ECO:0007669"/>
    <property type="project" value="InterPro"/>
</dbReference>
<proteinExistence type="inferred from homology"/>
<keyword evidence="4" id="KW-0560">Oxidoreductase</keyword>
<evidence type="ECO:0000313" key="5">
    <source>
        <dbReference type="EMBL" id="GMM33214.1"/>
    </source>
</evidence>
<dbReference type="Gene3D" id="3.50.50.60">
    <property type="entry name" value="FAD/NAD(P)-binding domain"/>
    <property type="match status" value="2"/>
</dbReference>
<evidence type="ECO:0008006" key="7">
    <source>
        <dbReference type="Google" id="ProtNLM"/>
    </source>
</evidence>
<comment type="caution">
    <text evidence="5">The sequence shown here is derived from an EMBL/GenBank/DDBJ whole genome shotgun (WGS) entry which is preliminary data.</text>
</comment>
<dbReference type="PANTHER" id="PTHR23023">
    <property type="entry name" value="DIMETHYLANILINE MONOOXYGENASE"/>
    <property type="match status" value="1"/>
</dbReference>
<keyword evidence="6" id="KW-1185">Reference proteome</keyword>
<dbReference type="AlphaFoldDB" id="A0AAV5QEX2"/>
<dbReference type="EMBL" id="BTFZ01000001">
    <property type="protein sequence ID" value="GMM33214.1"/>
    <property type="molecule type" value="Genomic_DNA"/>
</dbReference>
<dbReference type="SUPFAM" id="SSF51905">
    <property type="entry name" value="FAD/NAD(P)-binding domain"/>
    <property type="match status" value="1"/>
</dbReference>
<evidence type="ECO:0000256" key="2">
    <source>
        <dbReference type="ARBA" id="ARBA00022630"/>
    </source>
</evidence>
<accession>A0AAV5QEX2</accession>